<dbReference type="AlphaFoldDB" id="A0A5R9A051"/>
<protein>
    <submittedName>
        <fullName evidence="2">Transposase</fullName>
    </submittedName>
</protein>
<dbReference type="OrthoDB" id="4546548at2"/>
<organism evidence="2 3">
    <name type="scientific">Nesterenkonia sphaerica</name>
    <dbReference type="NCBI Taxonomy" id="1804988"/>
    <lineage>
        <taxon>Bacteria</taxon>
        <taxon>Bacillati</taxon>
        <taxon>Actinomycetota</taxon>
        <taxon>Actinomycetes</taxon>
        <taxon>Micrococcales</taxon>
        <taxon>Micrococcaceae</taxon>
        <taxon>Nesterenkonia</taxon>
    </lineage>
</organism>
<evidence type="ECO:0000313" key="3">
    <source>
        <dbReference type="Proteomes" id="UP000306544"/>
    </source>
</evidence>
<keyword evidence="3" id="KW-1185">Reference proteome</keyword>
<evidence type="ECO:0000259" key="1">
    <source>
        <dbReference type="Pfam" id="PF13340"/>
    </source>
</evidence>
<dbReference type="EMBL" id="VAWA01000033">
    <property type="protein sequence ID" value="TLP71156.1"/>
    <property type="molecule type" value="Genomic_DNA"/>
</dbReference>
<sequence length="51" mass="5869">MATSTSSRYQQLTDAQWARVEPLLPSNQGRKGRPFEDSRKVVEAMIFRART</sequence>
<comment type="caution">
    <text evidence="2">The sequence shown here is derived from an EMBL/GenBank/DDBJ whole genome shotgun (WGS) entry which is preliminary data.</text>
</comment>
<dbReference type="RefSeq" id="WP_138171260.1">
    <property type="nucleotide sequence ID" value="NZ_VAWA01000033.1"/>
</dbReference>
<reference evidence="2 3" key="1">
    <citation type="submission" date="2019-05" db="EMBL/GenBank/DDBJ databases">
        <title>Nesterenkonia sp. GY239, isolated from the Southern Atlantic Ocean.</title>
        <authorList>
            <person name="Zhang G."/>
        </authorList>
    </citation>
    <scope>NUCLEOTIDE SEQUENCE [LARGE SCALE GENOMIC DNA]</scope>
    <source>
        <strain evidence="2 3">GY239</strain>
    </source>
</reference>
<dbReference type="InterPro" id="IPR025161">
    <property type="entry name" value="IS402-like_dom"/>
</dbReference>
<name>A0A5R9A051_9MICC</name>
<dbReference type="Pfam" id="PF13340">
    <property type="entry name" value="DUF4096"/>
    <property type="match status" value="1"/>
</dbReference>
<gene>
    <name evidence="2" type="ORF">FEF27_12735</name>
</gene>
<feature type="non-terminal residue" evidence="2">
    <location>
        <position position="51"/>
    </location>
</feature>
<dbReference type="Proteomes" id="UP000306544">
    <property type="component" value="Unassembled WGS sequence"/>
</dbReference>
<feature type="domain" description="Insertion element IS402-like" evidence="1">
    <location>
        <begin position="12"/>
        <end position="51"/>
    </location>
</feature>
<evidence type="ECO:0000313" key="2">
    <source>
        <dbReference type="EMBL" id="TLP71156.1"/>
    </source>
</evidence>
<accession>A0A5R9A051</accession>
<proteinExistence type="predicted"/>